<feature type="region of interest" description="Disordered" evidence="1">
    <location>
        <begin position="17"/>
        <end position="74"/>
    </location>
</feature>
<evidence type="ECO:0000256" key="1">
    <source>
        <dbReference type="SAM" id="MobiDB-lite"/>
    </source>
</evidence>
<dbReference type="AlphaFoldDB" id="A0A3B4D7U0"/>
<sequence>MAKSSAVSDTQSLLQSMLQKLKLQNHSERSSTPTQEQAPSPTVGLNGRSSLESTVYQFGDPSKQQGTPPSVWTNLDSSWRLQLSNQPHLEQSIEGIPATLEPDVISDSEIPRWNRKQLKISHSKVSDDSSSLSSSSTTENTLNPTDLPTPSPTSSILSQKTSEKHSDHSGVCSEGVGDIRKDSINVPDKIMRTRTSRTSKRKWEDPGKKRWTQKVKERWKERHKKERDGKQKQESNDMAKVSFNDHCPAPTKSSDDNTTATLYEQNISDNNGNDYIPNPLFPCSESIFPFGTFNLMEEIFTGKEWASFFQTNTGSQPEFTCITADKTTESLNTVSQSPYRERTTGNQWDYKEAADSNLRTPSSQMKSGNKSELFASNQIQSMDLGLSQSENDEETKYQPQLQDLHQNYQLNTAEASYHQSLTSERNLNQSQQSDPNHTQPETVHEEFLPLLDLSYLQVRLGTVTVYIVKWSKMNNNASNMNFV</sequence>
<feature type="compositionally biased region" description="Basic and acidic residues" evidence="1">
    <location>
        <begin position="201"/>
        <end position="237"/>
    </location>
</feature>
<feature type="compositionally biased region" description="Low complexity" evidence="1">
    <location>
        <begin position="128"/>
        <end position="158"/>
    </location>
</feature>
<name>A0A3B4D7U0_PYGNA</name>
<reference evidence="2" key="3">
    <citation type="submission" date="2025-09" db="UniProtKB">
        <authorList>
            <consortium name="Ensembl"/>
        </authorList>
    </citation>
    <scope>IDENTIFICATION</scope>
</reference>
<feature type="compositionally biased region" description="Polar residues" evidence="1">
    <location>
        <begin position="417"/>
        <end position="441"/>
    </location>
</feature>
<reference evidence="2" key="2">
    <citation type="submission" date="2025-08" db="UniProtKB">
        <authorList>
            <consortium name="Ensembl"/>
        </authorList>
    </citation>
    <scope>IDENTIFICATION</scope>
</reference>
<feature type="compositionally biased region" description="Polar residues" evidence="1">
    <location>
        <begin position="47"/>
        <end position="74"/>
    </location>
</feature>
<dbReference type="Ensembl" id="ENSPNAT00000029339.2">
    <property type="protein sequence ID" value="ENSPNAP00000019493.2"/>
    <property type="gene ID" value="ENSPNAG00000026125.2"/>
</dbReference>
<keyword evidence="3" id="KW-1185">Reference proteome</keyword>
<accession>A0A3B4D7U0</accession>
<evidence type="ECO:0000313" key="2">
    <source>
        <dbReference type="Ensembl" id="ENSPNAP00000019493.2"/>
    </source>
</evidence>
<feature type="region of interest" description="Disordered" evidence="1">
    <location>
        <begin position="119"/>
        <end position="257"/>
    </location>
</feature>
<feature type="compositionally biased region" description="Polar residues" evidence="1">
    <location>
        <begin position="30"/>
        <end position="40"/>
    </location>
</feature>
<dbReference type="GeneTree" id="ENSGT00740000117203"/>
<evidence type="ECO:0000313" key="3">
    <source>
        <dbReference type="Proteomes" id="UP001501920"/>
    </source>
</evidence>
<organism evidence="2 3">
    <name type="scientific">Pygocentrus nattereri</name>
    <name type="common">Red-bellied piranha</name>
    <dbReference type="NCBI Taxonomy" id="42514"/>
    <lineage>
        <taxon>Eukaryota</taxon>
        <taxon>Metazoa</taxon>
        <taxon>Chordata</taxon>
        <taxon>Craniata</taxon>
        <taxon>Vertebrata</taxon>
        <taxon>Euteleostomi</taxon>
        <taxon>Actinopterygii</taxon>
        <taxon>Neopterygii</taxon>
        <taxon>Teleostei</taxon>
        <taxon>Ostariophysi</taxon>
        <taxon>Characiformes</taxon>
        <taxon>Characoidei</taxon>
        <taxon>Pygocentrus</taxon>
    </lineage>
</organism>
<dbReference type="Proteomes" id="UP001501920">
    <property type="component" value="Chromosome 8"/>
</dbReference>
<protein>
    <submittedName>
        <fullName evidence="2">Uncharacterized protein</fullName>
    </submittedName>
</protein>
<feature type="region of interest" description="Disordered" evidence="1">
    <location>
        <begin position="417"/>
        <end position="442"/>
    </location>
</feature>
<reference evidence="2 3" key="1">
    <citation type="submission" date="2020-10" db="EMBL/GenBank/DDBJ databases">
        <title>Pygocentrus nattereri (red-bellied piranha) genome, fPygNat1, primary haplotype.</title>
        <authorList>
            <person name="Myers G."/>
            <person name="Meyer A."/>
            <person name="Karagic N."/>
            <person name="Pippel M."/>
            <person name="Winkler S."/>
            <person name="Tracey A."/>
            <person name="Wood J."/>
            <person name="Formenti G."/>
            <person name="Howe K."/>
            <person name="Fedrigo O."/>
            <person name="Jarvis E.D."/>
        </authorList>
    </citation>
    <scope>NUCLEOTIDE SEQUENCE [LARGE SCALE GENOMIC DNA]</scope>
</reference>
<proteinExistence type="predicted"/>